<dbReference type="PIRSF" id="PIRSF029063">
    <property type="entry name" value="IV_sec_VirJ"/>
    <property type="match status" value="1"/>
</dbReference>
<dbReference type="AlphaFoldDB" id="A0A975RBF9"/>
<feature type="domain" description="Bacterial virulence" evidence="2">
    <location>
        <begin position="254"/>
        <end position="441"/>
    </location>
</feature>
<evidence type="ECO:0000313" key="3">
    <source>
        <dbReference type="EMBL" id="QWF72334.1"/>
    </source>
</evidence>
<keyword evidence="1" id="KW-0472">Membrane</keyword>
<evidence type="ECO:0000313" key="4">
    <source>
        <dbReference type="Proteomes" id="UP000676649"/>
    </source>
</evidence>
<dbReference type="InterPro" id="IPR010333">
    <property type="entry name" value="VirJ"/>
</dbReference>
<accession>A0A975RBF9</accession>
<reference evidence="3" key="1">
    <citation type="submission" date="2021-04" db="EMBL/GenBank/DDBJ databases">
        <title>Draft genome sequence data of methanotrophic Methylovulum sp. strain S1L and Methylomonas sp. strain S2AM isolated from boreal lake water columns.</title>
        <authorList>
            <person name="Rissanen A.J."/>
            <person name="Mangayil R."/>
            <person name="Svenning M.M."/>
            <person name="Khanongnuch R."/>
        </authorList>
    </citation>
    <scope>NUCLEOTIDE SEQUENCE</scope>
    <source>
        <strain evidence="3">S2AM</strain>
    </source>
</reference>
<gene>
    <name evidence="3" type="ORF">KEF85_07775</name>
</gene>
<protein>
    <submittedName>
        <fullName evidence="3">Virulence factor family protein</fullName>
    </submittedName>
</protein>
<dbReference type="InterPro" id="IPR011225">
    <property type="entry name" value="IV_sec_VirJ"/>
</dbReference>
<evidence type="ECO:0000256" key="1">
    <source>
        <dbReference type="SAM" id="Phobius"/>
    </source>
</evidence>
<name>A0A975RBF9_9GAMM</name>
<keyword evidence="1" id="KW-1133">Transmembrane helix</keyword>
<keyword evidence="1" id="KW-0812">Transmembrane</keyword>
<feature type="transmembrane region" description="Helical" evidence="1">
    <location>
        <begin position="12"/>
        <end position="30"/>
    </location>
</feature>
<proteinExistence type="predicted"/>
<dbReference type="RefSeq" id="WP_215584710.1">
    <property type="nucleotide sequence ID" value="NZ_CP073754.1"/>
</dbReference>
<keyword evidence="4" id="KW-1185">Reference proteome</keyword>
<dbReference type="EMBL" id="CP073754">
    <property type="protein sequence ID" value="QWF72334.1"/>
    <property type="molecule type" value="Genomic_DNA"/>
</dbReference>
<dbReference type="KEGG" id="mpad:KEF85_07775"/>
<dbReference type="Proteomes" id="UP000676649">
    <property type="component" value="Chromosome"/>
</dbReference>
<dbReference type="SUPFAM" id="SSF53474">
    <property type="entry name" value="alpha/beta-Hydrolases"/>
    <property type="match status" value="1"/>
</dbReference>
<organism evidence="3 4">
    <name type="scientific">Methylomonas paludis</name>
    <dbReference type="NCBI Taxonomy" id="1173101"/>
    <lineage>
        <taxon>Bacteria</taxon>
        <taxon>Pseudomonadati</taxon>
        <taxon>Pseudomonadota</taxon>
        <taxon>Gammaproteobacteria</taxon>
        <taxon>Methylococcales</taxon>
        <taxon>Methylococcaceae</taxon>
        <taxon>Methylomonas</taxon>
    </lineage>
</organism>
<dbReference type="Pfam" id="PF06057">
    <property type="entry name" value="VirJ"/>
    <property type="match status" value="1"/>
</dbReference>
<evidence type="ECO:0000259" key="2">
    <source>
        <dbReference type="Pfam" id="PF06057"/>
    </source>
</evidence>
<sequence length="449" mass="48145">MSSHYNLIKSGLFIIAITILAIGLGGWRYLPIPVRENVQQNSRFGDIALAQPWWGASGQVLVFGDDNPKAAQDLARQLADLGVSAAVAGTSQALAALSDTSQSCIETSTIATELDSLWTAIWPDTTPQPRLLAGLSNGAVLAYLHSLSATARQTGNLSINFSVESAQPLHLCTPLTATAAPLPQQAWRTVWTDQPPDVTARFSRSLGHIDSLITAYDTPLPAVLLAEVQRYLGKTTSDGPGMPVVEVPAAKPSDTVTIFYSGDGGWRDLDRTVAAAMAAQNFPVVGVDVLRYFWAAKTPAQTAADLAELMQYYRQHWQVQHFVLAGYSFGADILPAIYNQLPATDQASVSLLALIALGQQADFEIHVSGWLGKTSGEQTIAPQLAQIPKQKLLCIYGVEEKQETACTGLSNSPASILELPGGHHFDEDYPKLTGLILDVYRQHGVMAGG</sequence>
<dbReference type="InterPro" id="IPR029058">
    <property type="entry name" value="AB_hydrolase_fold"/>
</dbReference>
<dbReference type="Gene3D" id="3.40.50.1820">
    <property type="entry name" value="alpha/beta hydrolase"/>
    <property type="match status" value="1"/>
</dbReference>